<comment type="caution">
    <text evidence="1">The sequence shown here is derived from an EMBL/GenBank/DDBJ whole genome shotgun (WGS) entry which is preliminary data.</text>
</comment>
<reference evidence="1 2" key="1">
    <citation type="journal article" date="2022" name="Hortic Res">
        <title>A haplotype resolved chromosomal level avocado genome allows analysis of novel avocado genes.</title>
        <authorList>
            <person name="Nath O."/>
            <person name="Fletcher S.J."/>
            <person name="Hayward A."/>
            <person name="Shaw L.M."/>
            <person name="Masouleh A.K."/>
            <person name="Furtado A."/>
            <person name="Henry R.J."/>
            <person name="Mitter N."/>
        </authorList>
    </citation>
    <scope>NUCLEOTIDE SEQUENCE [LARGE SCALE GENOMIC DNA]</scope>
    <source>
        <strain evidence="2">cv. Hass</strain>
    </source>
</reference>
<name>A0ACC2LZ13_PERAE</name>
<protein>
    <submittedName>
        <fullName evidence="1">Uncharacterized protein</fullName>
    </submittedName>
</protein>
<evidence type="ECO:0000313" key="2">
    <source>
        <dbReference type="Proteomes" id="UP001234297"/>
    </source>
</evidence>
<evidence type="ECO:0000313" key="1">
    <source>
        <dbReference type="EMBL" id="KAJ8638611.1"/>
    </source>
</evidence>
<dbReference type="EMBL" id="CM056811">
    <property type="protein sequence ID" value="KAJ8638611.1"/>
    <property type="molecule type" value="Genomic_DNA"/>
</dbReference>
<gene>
    <name evidence="1" type="ORF">MRB53_012878</name>
</gene>
<dbReference type="Proteomes" id="UP001234297">
    <property type="component" value="Chromosome 3"/>
</dbReference>
<sequence length="565" mass="63897">MHSNYDLFVPDFLSIDCGIAEDNYTDDKTKIFYTSDAKFIETGTSKNISEDYISDEQLPRQYRNLRFFPDGNRSCYTLTPVIRSNRYLLRASFMYGNYDGLYQPPQFDAYVGVDRWEISLPSNSSSYMWNEIIMVASLDYISVCLVNTGKGTPFISALELRRLNNLAYQAANESQSLRLLYRNHFRRTASGPTIRYPDDAYDRIWFIWVRDGWTPINNSSPVNLWKDDYYRLPLPVINTAVIPSDPNNNLNFYFPSSNGDPNLQYHVYMHFAELQQLKRNESREFKIIVNGNLFYGPFSPEYLSEETVFHASPLSGKNQHDVVFSKTKSSTLPPIFNAEEIFVLEPLSATPTDSKDVDTIMNIKAFYQIKRNWMGDPCVPSSYSWEGLNCSYPDSKPPTIISLDLSSSGLAGVLAPSLANLTSILSLDVSNNSLTGPVPEFLAELPSLKILKLTNNQFTGSIPAILLEKLKDGSLSLSFDNNANVSGPSDINHCEAGSCKKRRRKIVVPILASSISALVMLIIMGFVLWKFTQRRRKRGNIAIFSSVLKIFTNDTLPVYVVNSNA</sequence>
<accession>A0ACC2LZ13</accession>
<proteinExistence type="predicted"/>
<organism evidence="1 2">
    <name type="scientific">Persea americana</name>
    <name type="common">Avocado</name>
    <dbReference type="NCBI Taxonomy" id="3435"/>
    <lineage>
        <taxon>Eukaryota</taxon>
        <taxon>Viridiplantae</taxon>
        <taxon>Streptophyta</taxon>
        <taxon>Embryophyta</taxon>
        <taxon>Tracheophyta</taxon>
        <taxon>Spermatophyta</taxon>
        <taxon>Magnoliopsida</taxon>
        <taxon>Magnoliidae</taxon>
        <taxon>Laurales</taxon>
        <taxon>Lauraceae</taxon>
        <taxon>Persea</taxon>
    </lineage>
</organism>
<keyword evidence="2" id="KW-1185">Reference proteome</keyword>